<dbReference type="AlphaFoldDB" id="A0AAV3PMP7"/>
<keyword evidence="3" id="KW-1185">Reference proteome</keyword>
<protein>
    <submittedName>
        <fullName evidence="2">Uncharacterized protein</fullName>
    </submittedName>
</protein>
<evidence type="ECO:0000313" key="2">
    <source>
        <dbReference type="EMBL" id="GAA0151488.1"/>
    </source>
</evidence>
<keyword evidence="1" id="KW-0175">Coiled coil</keyword>
<organism evidence="2 3">
    <name type="scientific">Lithospermum erythrorhizon</name>
    <name type="common">Purple gromwell</name>
    <name type="synonym">Lithospermum officinale var. erythrorhizon</name>
    <dbReference type="NCBI Taxonomy" id="34254"/>
    <lineage>
        <taxon>Eukaryota</taxon>
        <taxon>Viridiplantae</taxon>
        <taxon>Streptophyta</taxon>
        <taxon>Embryophyta</taxon>
        <taxon>Tracheophyta</taxon>
        <taxon>Spermatophyta</taxon>
        <taxon>Magnoliopsida</taxon>
        <taxon>eudicotyledons</taxon>
        <taxon>Gunneridae</taxon>
        <taxon>Pentapetalae</taxon>
        <taxon>asterids</taxon>
        <taxon>lamiids</taxon>
        <taxon>Boraginales</taxon>
        <taxon>Boraginaceae</taxon>
        <taxon>Boraginoideae</taxon>
        <taxon>Lithospermeae</taxon>
        <taxon>Lithospermum</taxon>
    </lineage>
</organism>
<proteinExistence type="predicted"/>
<dbReference type="EMBL" id="BAABME010001795">
    <property type="protein sequence ID" value="GAA0151488.1"/>
    <property type="molecule type" value="Genomic_DNA"/>
</dbReference>
<evidence type="ECO:0000256" key="1">
    <source>
        <dbReference type="SAM" id="Coils"/>
    </source>
</evidence>
<reference evidence="2 3" key="1">
    <citation type="submission" date="2024-01" db="EMBL/GenBank/DDBJ databases">
        <title>The complete chloroplast genome sequence of Lithospermum erythrorhizon: insights into the phylogenetic relationship among Boraginaceae species and the maternal lineages of purple gromwells.</title>
        <authorList>
            <person name="Okada T."/>
            <person name="Watanabe K."/>
        </authorList>
    </citation>
    <scope>NUCLEOTIDE SEQUENCE [LARGE SCALE GENOMIC DNA]</scope>
</reference>
<dbReference type="Proteomes" id="UP001454036">
    <property type="component" value="Unassembled WGS sequence"/>
</dbReference>
<gene>
    <name evidence="2" type="ORF">LIER_10197</name>
</gene>
<evidence type="ECO:0000313" key="3">
    <source>
        <dbReference type="Proteomes" id="UP001454036"/>
    </source>
</evidence>
<feature type="coiled-coil region" evidence="1">
    <location>
        <begin position="44"/>
        <end position="85"/>
    </location>
</feature>
<comment type="caution">
    <text evidence="2">The sequence shown here is derived from an EMBL/GenBank/DDBJ whole genome shotgun (WGS) entry which is preliminary data.</text>
</comment>
<sequence length="183" mass="20897">MMVDTWRPLIGLLTWRSPTKLPGMFANSTIILRSLYSPEGWLLMNDLNKELATEKKVAKSWADERAALIAERDDLRARYGELEQARAADNRRATEALEKATKERDATLASVASARVQFANQKIREFLNSPNYASKINGECAAYFTSLALDHKDRFLDLFTLFDEVKASKPDWYRGLSPDERIH</sequence>
<name>A0AAV3PMP7_LITER</name>
<accession>A0AAV3PMP7</accession>